<evidence type="ECO:0000256" key="6">
    <source>
        <dbReference type="ARBA" id="ARBA00022723"/>
    </source>
</evidence>
<dbReference type="GO" id="GO:0005886">
    <property type="term" value="C:plasma membrane"/>
    <property type="evidence" value="ECO:0007669"/>
    <property type="project" value="UniProtKB-SubCell"/>
</dbReference>
<evidence type="ECO:0000256" key="10">
    <source>
        <dbReference type="ARBA" id="ARBA00023049"/>
    </source>
</evidence>
<dbReference type="STRING" id="454136.NIES2119_00010"/>
<dbReference type="Pfam" id="PF01435">
    <property type="entry name" value="Peptidase_M48"/>
    <property type="match status" value="1"/>
</dbReference>
<keyword evidence="3" id="KW-1003">Cell membrane</keyword>
<comment type="caution">
    <text evidence="15">The sequence shown here is derived from an EMBL/GenBank/DDBJ whole genome shotgun (WGS) entry which is preliminary data.</text>
</comment>
<comment type="subcellular location">
    <subcellularLocation>
        <location evidence="2">Cell membrane</location>
        <topology evidence="2">Multi-pass membrane protein</topology>
    </subcellularLocation>
</comment>
<evidence type="ECO:0000256" key="8">
    <source>
        <dbReference type="ARBA" id="ARBA00022833"/>
    </source>
</evidence>
<keyword evidence="7" id="KW-0378">Hydrolase</keyword>
<keyword evidence="10" id="KW-0482">Metalloprotease</keyword>
<protein>
    <recommendedName>
        <fullName evidence="14">Peptidase M48 domain-containing protein</fullName>
    </recommendedName>
</protein>
<evidence type="ECO:0000256" key="7">
    <source>
        <dbReference type="ARBA" id="ARBA00022801"/>
    </source>
</evidence>
<evidence type="ECO:0000256" key="9">
    <source>
        <dbReference type="ARBA" id="ARBA00022989"/>
    </source>
</evidence>
<keyword evidence="4" id="KW-0645">Protease</keyword>
<proteinExistence type="predicted"/>
<evidence type="ECO:0000259" key="14">
    <source>
        <dbReference type="Pfam" id="PF01435"/>
    </source>
</evidence>
<feature type="region of interest" description="Disordered" evidence="12">
    <location>
        <begin position="167"/>
        <end position="193"/>
    </location>
</feature>
<feature type="transmembrane region" description="Helical" evidence="13">
    <location>
        <begin position="398"/>
        <end position="420"/>
    </location>
</feature>
<keyword evidence="9 13" id="KW-1133">Transmembrane helix</keyword>
<evidence type="ECO:0000256" key="13">
    <source>
        <dbReference type="SAM" id="Phobius"/>
    </source>
</evidence>
<evidence type="ECO:0000256" key="2">
    <source>
        <dbReference type="ARBA" id="ARBA00004651"/>
    </source>
</evidence>
<dbReference type="PANTHER" id="PTHR43221">
    <property type="entry name" value="PROTEASE HTPX"/>
    <property type="match status" value="1"/>
</dbReference>
<feature type="compositionally biased region" description="Polar residues" evidence="12">
    <location>
        <begin position="170"/>
        <end position="183"/>
    </location>
</feature>
<sequence>MASVPESPLEAGLTALKQKDYLSAIAHLETVCQNELSETILIKAKMGLVAAYQGINDVAKAINLTRELTESSNSQVQAWATTKLEYFSQNFPQPTTSKPTSIPPNTDSGFVPLEQLPPPTPRQRVPVNLPKQTPPSVPNQSTGFTPIEQSIEPTEKLELPEIRESVIPPNKQTKPPIQSTAKNKISRTPPVSNNQQEEVKVAAYKPEWKQAARAKKWQKLPVNLGFRFDLTQLWGVQVISAIAIIIPLYWVISNTASFLIGKLHEIFLKLRFYYYDENNYYGPLRYVTPITVVIIASLIIATPWLIDRLLKLFSRLEPLPLANLAEKSPEASKLLQRICREKKLPTPKLLVLDDTTPVVLTYGNLRRTARIIVSQGLLEQLSDDEIAAVYATQLGHIIYWDFAIMSFGVLVTLLAYIVYYEFSQSAEDSQNGVARFVGGAIAALSYGLYWCFRWPILWLSRARTNFSDRLACEITGNPNGLTRALLKTCIGISQNIQKQRETSYLLESFSPFNIVGTQQAMTIGSLYPLTPLEPILTWDYLNPYRRWLTINNSHLLLGERLRILYLYAQYWKLETELNFTAEPAPKGKFSKLLLQGLPYFGILLGLALGVTLWFIGGTSHRLKLKQVLLDWMWGDWSLIYGCLLIGISLGILFRLNAIFPDRQTPSPQKDPNLPEILANPATLPIDTQQINWEGKLLGRYGVNNWLCQDLILQTATGLIKLHYFSWFGPLGNIFPQSSRPSEMINRNVTVTGWFHRGATPWLDVRTLRTQTGTTINSSHPTWSFILALVAALWGAYIIYQGG</sequence>
<feature type="domain" description="Peptidase M48" evidence="14">
    <location>
        <begin position="330"/>
        <end position="489"/>
    </location>
</feature>
<comment type="cofactor">
    <cofactor evidence="1">
        <name>Zn(2+)</name>
        <dbReference type="ChEBI" id="CHEBI:29105"/>
    </cofactor>
</comment>
<feature type="transmembrane region" description="Helical" evidence="13">
    <location>
        <begin position="596"/>
        <end position="616"/>
    </location>
</feature>
<dbReference type="AlphaFoldDB" id="A0A1U7IT81"/>
<evidence type="ECO:0000256" key="12">
    <source>
        <dbReference type="SAM" id="MobiDB-lite"/>
    </source>
</evidence>
<reference evidence="15 16" key="1">
    <citation type="submission" date="2016-11" db="EMBL/GenBank/DDBJ databases">
        <title>Draft Genome Sequences of Nine Cyanobacterial Strains from Diverse Habitats.</title>
        <authorList>
            <person name="Zhu T."/>
            <person name="Hou S."/>
            <person name="Lu X."/>
            <person name="Hess W.R."/>
        </authorList>
    </citation>
    <scope>NUCLEOTIDE SEQUENCE [LARGE SCALE GENOMIC DNA]</scope>
    <source>
        <strain evidence="15 16">IAM M-71</strain>
    </source>
</reference>
<dbReference type="GO" id="GO:0006508">
    <property type="term" value="P:proteolysis"/>
    <property type="evidence" value="ECO:0007669"/>
    <property type="project" value="UniProtKB-KW"/>
</dbReference>
<feature type="transmembrane region" description="Helical" evidence="13">
    <location>
        <begin position="286"/>
        <end position="306"/>
    </location>
</feature>
<evidence type="ECO:0000256" key="1">
    <source>
        <dbReference type="ARBA" id="ARBA00001947"/>
    </source>
</evidence>
<organism evidence="15 16">
    <name type="scientific">[Phormidium ambiguum] IAM M-71</name>
    <dbReference type="NCBI Taxonomy" id="454136"/>
    <lineage>
        <taxon>Bacteria</taxon>
        <taxon>Bacillati</taxon>
        <taxon>Cyanobacteriota</taxon>
        <taxon>Cyanophyceae</taxon>
        <taxon>Oscillatoriophycideae</taxon>
        <taxon>Aerosakkonematales</taxon>
        <taxon>Aerosakkonemataceae</taxon>
        <taxon>Floridanema</taxon>
    </lineage>
</organism>
<gene>
    <name evidence="15" type="ORF">NIES2119_00010</name>
</gene>
<evidence type="ECO:0000256" key="5">
    <source>
        <dbReference type="ARBA" id="ARBA00022692"/>
    </source>
</evidence>
<feature type="transmembrane region" description="Helical" evidence="13">
    <location>
        <begin position="432"/>
        <end position="452"/>
    </location>
</feature>
<dbReference type="GO" id="GO:0046872">
    <property type="term" value="F:metal ion binding"/>
    <property type="evidence" value="ECO:0007669"/>
    <property type="project" value="UniProtKB-KW"/>
</dbReference>
<keyword evidence="11 13" id="KW-0472">Membrane</keyword>
<evidence type="ECO:0000256" key="3">
    <source>
        <dbReference type="ARBA" id="ARBA00022475"/>
    </source>
</evidence>
<dbReference type="RefSeq" id="WP_073591417.1">
    <property type="nucleotide sequence ID" value="NZ_MRCE01000001.1"/>
</dbReference>
<dbReference type="OrthoDB" id="15218at2"/>
<keyword evidence="6" id="KW-0479">Metal-binding</keyword>
<dbReference type="PANTHER" id="PTHR43221:SF1">
    <property type="entry name" value="PROTEASE HTPX"/>
    <property type="match status" value="1"/>
</dbReference>
<dbReference type="InterPro" id="IPR050083">
    <property type="entry name" value="HtpX_protease"/>
</dbReference>
<evidence type="ECO:0000256" key="4">
    <source>
        <dbReference type="ARBA" id="ARBA00022670"/>
    </source>
</evidence>
<dbReference type="Gene3D" id="3.30.2010.10">
    <property type="entry name" value="Metalloproteases ('zincins'), catalytic domain"/>
    <property type="match status" value="1"/>
</dbReference>
<evidence type="ECO:0000313" key="15">
    <source>
        <dbReference type="EMBL" id="OKH40743.1"/>
    </source>
</evidence>
<evidence type="ECO:0000313" key="16">
    <source>
        <dbReference type="Proteomes" id="UP000185860"/>
    </source>
</evidence>
<dbReference type="Proteomes" id="UP000185860">
    <property type="component" value="Unassembled WGS sequence"/>
</dbReference>
<feature type="transmembrane region" description="Helical" evidence="13">
    <location>
        <begin position="233"/>
        <end position="252"/>
    </location>
</feature>
<name>A0A1U7IT81_9CYAN</name>
<feature type="transmembrane region" description="Helical" evidence="13">
    <location>
        <begin position="781"/>
        <end position="799"/>
    </location>
</feature>
<feature type="transmembrane region" description="Helical" evidence="13">
    <location>
        <begin position="636"/>
        <end position="659"/>
    </location>
</feature>
<keyword evidence="8" id="KW-0862">Zinc</keyword>
<accession>A0A1U7IT81</accession>
<dbReference type="EMBL" id="MRCE01000001">
    <property type="protein sequence ID" value="OKH40743.1"/>
    <property type="molecule type" value="Genomic_DNA"/>
</dbReference>
<evidence type="ECO:0000256" key="11">
    <source>
        <dbReference type="ARBA" id="ARBA00023136"/>
    </source>
</evidence>
<keyword evidence="5 13" id="KW-0812">Transmembrane</keyword>
<dbReference type="GO" id="GO:0004222">
    <property type="term" value="F:metalloendopeptidase activity"/>
    <property type="evidence" value="ECO:0007669"/>
    <property type="project" value="InterPro"/>
</dbReference>
<dbReference type="InterPro" id="IPR001915">
    <property type="entry name" value="Peptidase_M48"/>
</dbReference>